<protein>
    <submittedName>
        <fullName evidence="2">HV80H14.8</fullName>
    </submittedName>
</protein>
<accession>Q8LLB2</accession>
<reference evidence="2" key="1">
    <citation type="journal article" date="2002" name="Plant Cell">
        <title>Genome dynamics and evolution of the Mla (powdery mildew) resistance locus in barley.</title>
        <authorList>
            <person name="Wei F."/>
            <person name="Wing R.A."/>
            <person name="Wise R.P."/>
        </authorList>
    </citation>
    <scope>NUCLEOTIDE SEQUENCE</scope>
</reference>
<evidence type="ECO:0000256" key="1">
    <source>
        <dbReference type="SAM" id="MobiDB-lite"/>
    </source>
</evidence>
<dbReference type="EMBL" id="AF427791">
    <property type="protein sequence ID" value="AAM22825.1"/>
    <property type="molecule type" value="Genomic_DNA"/>
</dbReference>
<sequence>MTRVVSGGESPRQHHSGSAAHDGLRGDGSCWQGDGDGSGYVPIWRPSSSDGVDCGQHGPVSSAMALIVSACWRQCCGGGPTGDLAQGYLDRIESGRTTVKKVMVTEIEESVREEALEAMQVKPVSRDKLENCSITGAALAKASAMAFLFVCIELINAGGLAVA</sequence>
<name>Q8LLB2_HORVU</name>
<gene>
    <name evidence="2" type="primary">80H14.8</name>
</gene>
<feature type="region of interest" description="Disordered" evidence="1">
    <location>
        <begin position="1"/>
        <end position="31"/>
    </location>
</feature>
<organism evidence="2">
    <name type="scientific">Hordeum vulgare</name>
    <name type="common">Barley</name>
    <dbReference type="NCBI Taxonomy" id="4513"/>
    <lineage>
        <taxon>Eukaryota</taxon>
        <taxon>Viridiplantae</taxon>
        <taxon>Streptophyta</taxon>
        <taxon>Embryophyta</taxon>
        <taxon>Tracheophyta</taxon>
        <taxon>Spermatophyta</taxon>
        <taxon>Magnoliopsida</taxon>
        <taxon>Liliopsida</taxon>
        <taxon>Poales</taxon>
        <taxon>Poaceae</taxon>
        <taxon>BOP clade</taxon>
        <taxon>Pooideae</taxon>
        <taxon>Triticodae</taxon>
        <taxon>Triticeae</taxon>
        <taxon>Hordeinae</taxon>
        <taxon>Hordeum</taxon>
    </lineage>
</organism>
<evidence type="ECO:0000313" key="2">
    <source>
        <dbReference type="EMBL" id="AAM22825.1"/>
    </source>
</evidence>
<dbReference type="AlphaFoldDB" id="Q8LLB2"/>
<proteinExistence type="predicted"/>